<evidence type="ECO:0008006" key="3">
    <source>
        <dbReference type="Google" id="ProtNLM"/>
    </source>
</evidence>
<gene>
    <name evidence="1" type="ORF">DDR33_08825</name>
</gene>
<dbReference type="OrthoDB" id="9808260at2"/>
<dbReference type="EMBL" id="QEAS01000006">
    <property type="protein sequence ID" value="PWG81023.1"/>
    <property type="molecule type" value="Genomic_DNA"/>
</dbReference>
<dbReference type="Gene3D" id="2.40.160.130">
    <property type="entry name" value="Capsule assembly protein Wzi"/>
    <property type="match status" value="1"/>
</dbReference>
<dbReference type="Proteomes" id="UP000245647">
    <property type="component" value="Unassembled WGS sequence"/>
</dbReference>
<protein>
    <recommendedName>
        <fullName evidence="3">Gliding motility protein RemB</fullName>
    </recommendedName>
</protein>
<dbReference type="InterPro" id="IPR038636">
    <property type="entry name" value="Wzi_sf"/>
</dbReference>
<sequence length="520" mass="60260">MKIFLIYFVLVFSGFAAFSQSSLLPVSNINPSSRLYRIEEGLEHTAIQPLVLDKETRDSLRQRVLPEKEWQSRNWLYRKLFQEHLIEWKSDDYEVNFDFFPDMWIGKQTDRTIWNNTREIGIEGHVGKQFSFSASVTENQGKYALYYDEYIRRNRVIPGQGNAAKAYGDGGFDFSNSSANLSYTPSKYLNFQLGYGKNFIGNGYRSLLLSDFAFNYPYFKVTASLGKVQYSVMWAQFQDLYETIYDDETPFPKKYGVFHYLDWKVNKRLNLGLFENVMWEPRGGEWSYAVPILFLHSAQYNNGSPDKLLVGLNGSYKLSDQVLAYAQVSVNEFTLKEVFGGNGYWANKFGGQLGIRAFNLFKIPDLNVTVEHNSVRPYTYSASKRIKNYGHYNEPLAHPFGANFRESLAIVNYSFKRWQLQLQGTLANYGLDQDGLNYGKNIFLDYTSRIDDYGVKIGHGLKTDFFYANSSLAYVLNPKNNLRIEAAYTYRQEKNDQFTNRDGFVTIGLRASFRNLYKDF</sequence>
<comment type="caution">
    <text evidence="1">The sequence shown here is derived from an EMBL/GenBank/DDBJ whole genome shotgun (WGS) entry which is preliminary data.</text>
</comment>
<evidence type="ECO:0000313" key="2">
    <source>
        <dbReference type="Proteomes" id="UP000245647"/>
    </source>
</evidence>
<keyword evidence="2" id="KW-1185">Reference proteome</keyword>
<organism evidence="1 2">
    <name type="scientific">Pararcticibacter amylolyticus</name>
    <dbReference type="NCBI Taxonomy" id="2173175"/>
    <lineage>
        <taxon>Bacteria</taxon>
        <taxon>Pseudomonadati</taxon>
        <taxon>Bacteroidota</taxon>
        <taxon>Sphingobacteriia</taxon>
        <taxon>Sphingobacteriales</taxon>
        <taxon>Sphingobacteriaceae</taxon>
        <taxon>Pararcticibacter</taxon>
    </lineage>
</organism>
<evidence type="ECO:0000313" key="1">
    <source>
        <dbReference type="EMBL" id="PWG81023.1"/>
    </source>
</evidence>
<name>A0A2U2PHY7_9SPHI</name>
<proteinExistence type="predicted"/>
<reference evidence="1 2" key="1">
    <citation type="submission" date="2018-04" db="EMBL/GenBank/DDBJ databases">
        <title>Pedobacter chongqingensis sp. nov., isolated from a rottenly hemp rope.</title>
        <authorList>
            <person name="Cai Y."/>
        </authorList>
    </citation>
    <scope>NUCLEOTIDE SEQUENCE [LARGE SCALE GENOMIC DNA]</scope>
    <source>
        <strain evidence="1 2">FJ4-8</strain>
    </source>
</reference>
<dbReference type="AlphaFoldDB" id="A0A2U2PHY7"/>
<dbReference type="RefSeq" id="WP_109415407.1">
    <property type="nucleotide sequence ID" value="NZ_QEAS01000006.1"/>
</dbReference>
<accession>A0A2U2PHY7</accession>